<dbReference type="OrthoDB" id="439028at2759"/>
<dbReference type="GO" id="GO:0009451">
    <property type="term" value="P:RNA modification"/>
    <property type="evidence" value="ECO:0007669"/>
    <property type="project" value="InterPro"/>
</dbReference>
<evidence type="ECO:0000256" key="5">
    <source>
        <dbReference type="ARBA" id="ARBA00022723"/>
    </source>
</evidence>
<dbReference type="NCBIfam" id="TIGR00756">
    <property type="entry name" value="PPR"/>
    <property type="match status" value="3"/>
</dbReference>
<evidence type="ECO:0000256" key="15">
    <source>
        <dbReference type="PROSITE-ProRule" id="PRU00708"/>
    </source>
</evidence>
<evidence type="ECO:0000256" key="8">
    <source>
        <dbReference type="ARBA" id="ARBA00022777"/>
    </source>
</evidence>
<evidence type="ECO:0000256" key="2">
    <source>
        <dbReference type="ARBA" id="ARBA00012118"/>
    </source>
</evidence>
<evidence type="ECO:0000256" key="7">
    <source>
        <dbReference type="ARBA" id="ARBA00022741"/>
    </source>
</evidence>
<evidence type="ECO:0000256" key="9">
    <source>
        <dbReference type="ARBA" id="ARBA00022833"/>
    </source>
</evidence>
<dbReference type="GO" id="GO:0046872">
    <property type="term" value="F:metal ion binding"/>
    <property type="evidence" value="ECO:0007669"/>
    <property type="project" value="UniProtKB-KW"/>
</dbReference>
<dbReference type="AlphaFoldDB" id="A0A834G1C6"/>
<evidence type="ECO:0000256" key="13">
    <source>
        <dbReference type="ARBA" id="ARBA00060693"/>
    </source>
</evidence>
<dbReference type="InterPro" id="IPR046960">
    <property type="entry name" value="PPR_At4g14850-like_plant"/>
</dbReference>
<dbReference type="GO" id="GO:0042802">
    <property type="term" value="F:identical protein binding"/>
    <property type="evidence" value="ECO:0007669"/>
    <property type="project" value="UniProtKB-ARBA"/>
</dbReference>
<keyword evidence="3" id="KW-0237">DNA synthesis</keyword>
<accession>A0A834G1C6</accession>
<evidence type="ECO:0000313" key="17">
    <source>
        <dbReference type="Proteomes" id="UP000626092"/>
    </source>
</evidence>
<keyword evidence="4" id="KW-0808">Transferase</keyword>
<dbReference type="PANTHER" id="PTHR47926">
    <property type="entry name" value="PENTATRICOPEPTIDE REPEAT-CONTAINING PROTEIN"/>
    <property type="match status" value="1"/>
</dbReference>
<keyword evidence="9" id="KW-0862">Zinc</keyword>
<dbReference type="FunFam" id="3.30.60.20:FF:000051">
    <property type="entry name" value="Thymidine kinase"/>
    <property type="match status" value="1"/>
</dbReference>
<evidence type="ECO:0000313" key="16">
    <source>
        <dbReference type="EMBL" id="KAF7120954.1"/>
    </source>
</evidence>
<dbReference type="InterPro" id="IPR046848">
    <property type="entry name" value="E_motif"/>
</dbReference>
<dbReference type="InterPro" id="IPR020633">
    <property type="entry name" value="Thymidine_kinase_CS"/>
</dbReference>
<proteinExistence type="inferred from homology"/>
<dbReference type="InterPro" id="IPR011990">
    <property type="entry name" value="TPR-like_helical_dom_sf"/>
</dbReference>
<dbReference type="EMBL" id="WJXA01000013">
    <property type="protein sequence ID" value="KAF7120954.1"/>
    <property type="molecule type" value="Genomic_DNA"/>
</dbReference>
<evidence type="ECO:0000256" key="1">
    <source>
        <dbReference type="ARBA" id="ARBA00007587"/>
    </source>
</evidence>
<dbReference type="SUPFAM" id="SSF57716">
    <property type="entry name" value="Glucocorticoid receptor-like (DNA-binding domain)"/>
    <property type="match status" value="1"/>
</dbReference>
<keyword evidence="10" id="KW-0067">ATP-binding</keyword>
<comment type="pathway">
    <text evidence="11">Purine metabolism.</text>
</comment>
<reference evidence="16" key="1">
    <citation type="submission" date="2019-11" db="EMBL/GenBank/DDBJ databases">
        <authorList>
            <person name="Liu Y."/>
            <person name="Hou J."/>
            <person name="Li T.-Q."/>
            <person name="Guan C.-H."/>
            <person name="Wu X."/>
            <person name="Wu H.-Z."/>
            <person name="Ling F."/>
            <person name="Zhang R."/>
            <person name="Shi X.-G."/>
            <person name="Ren J.-P."/>
            <person name="Chen E.-F."/>
            <person name="Sun J.-M."/>
        </authorList>
    </citation>
    <scope>NUCLEOTIDE SEQUENCE</scope>
    <source>
        <strain evidence="16">Adult_tree_wgs_1</strain>
        <tissue evidence="16">Leaves</tissue>
    </source>
</reference>
<dbReference type="EC" id="2.7.1.21" evidence="2"/>
<dbReference type="Proteomes" id="UP000626092">
    <property type="component" value="Unassembled WGS sequence"/>
</dbReference>
<dbReference type="InterPro" id="IPR002885">
    <property type="entry name" value="PPR_rpt"/>
</dbReference>
<dbReference type="Gene3D" id="3.40.50.300">
    <property type="entry name" value="P-loop containing nucleotide triphosphate hydrolases"/>
    <property type="match status" value="2"/>
</dbReference>
<dbReference type="PROSITE" id="PS51375">
    <property type="entry name" value="PPR"/>
    <property type="match status" value="2"/>
</dbReference>
<gene>
    <name evidence="16" type="ORF">RHSIM_Rhsim13G0143800</name>
</gene>
<evidence type="ECO:0000256" key="11">
    <source>
        <dbReference type="ARBA" id="ARBA00025704"/>
    </source>
</evidence>
<keyword evidence="5" id="KW-0479">Metal-binding</keyword>
<evidence type="ECO:0000256" key="14">
    <source>
        <dbReference type="ARBA" id="ARBA00061659"/>
    </source>
</evidence>
<evidence type="ECO:0000256" key="10">
    <source>
        <dbReference type="ARBA" id="ARBA00022840"/>
    </source>
</evidence>
<keyword evidence="7" id="KW-0547">Nucleotide-binding</keyword>
<dbReference type="GO" id="GO:0071897">
    <property type="term" value="P:DNA biosynthetic process"/>
    <property type="evidence" value="ECO:0007669"/>
    <property type="project" value="UniProtKB-KW"/>
</dbReference>
<dbReference type="GO" id="GO:0003723">
    <property type="term" value="F:RNA binding"/>
    <property type="evidence" value="ECO:0007669"/>
    <property type="project" value="InterPro"/>
</dbReference>
<keyword evidence="8" id="KW-0418">Kinase</keyword>
<evidence type="ECO:0000256" key="4">
    <source>
        <dbReference type="ARBA" id="ARBA00022679"/>
    </source>
</evidence>
<dbReference type="Pfam" id="PF13041">
    <property type="entry name" value="PPR_2"/>
    <property type="match status" value="2"/>
</dbReference>
<feature type="repeat" description="PPR" evidence="15">
    <location>
        <begin position="198"/>
        <end position="232"/>
    </location>
</feature>
<dbReference type="Gene3D" id="1.25.40.10">
    <property type="entry name" value="Tetratricopeptide repeat domain"/>
    <property type="match status" value="2"/>
</dbReference>
<dbReference type="InterPro" id="IPR001267">
    <property type="entry name" value="Thymidine_kinase"/>
</dbReference>
<name>A0A834G1C6_RHOSS</name>
<dbReference type="PANTHER" id="PTHR47926:SF347">
    <property type="entry name" value="PENTATRICOPEPTIDE REPEAT-CONTAINING PROTEIN"/>
    <property type="match status" value="1"/>
</dbReference>
<comment type="similarity">
    <text evidence="1">Belongs to the thymidine kinase family.</text>
</comment>
<comment type="caution">
    <text evidence="16">The sequence shown here is derived from an EMBL/GenBank/DDBJ whole genome shotgun (WGS) entry which is preliminary data.</text>
</comment>
<organism evidence="16 17">
    <name type="scientific">Rhododendron simsii</name>
    <name type="common">Sims's rhododendron</name>
    <dbReference type="NCBI Taxonomy" id="118357"/>
    <lineage>
        <taxon>Eukaryota</taxon>
        <taxon>Viridiplantae</taxon>
        <taxon>Streptophyta</taxon>
        <taxon>Embryophyta</taxon>
        <taxon>Tracheophyta</taxon>
        <taxon>Spermatophyta</taxon>
        <taxon>Magnoliopsida</taxon>
        <taxon>eudicotyledons</taxon>
        <taxon>Gunneridae</taxon>
        <taxon>Pentapetalae</taxon>
        <taxon>asterids</taxon>
        <taxon>Ericales</taxon>
        <taxon>Ericaceae</taxon>
        <taxon>Ericoideae</taxon>
        <taxon>Rhodoreae</taxon>
        <taxon>Rhododendron</taxon>
    </lineage>
</organism>
<comment type="similarity">
    <text evidence="14">Belongs to the PPR family. PCMP-E subfamily.</text>
</comment>
<dbReference type="FunFam" id="1.25.40.10:FF:000031">
    <property type="entry name" value="Pentatricopeptide repeat-containing protein mitochondrial"/>
    <property type="match status" value="1"/>
</dbReference>
<dbReference type="InterPro" id="IPR027417">
    <property type="entry name" value="P-loop_NTPase"/>
</dbReference>
<evidence type="ECO:0000256" key="3">
    <source>
        <dbReference type="ARBA" id="ARBA00022634"/>
    </source>
</evidence>
<dbReference type="Pfam" id="PF20431">
    <property type="entry name" value="E_motif"/>
    <property type="match status" value="1"/>
</dbReference>
<dbReference type="FunFam" id="3.40.50.300:FF:000948">
    <property type="entry name" value="Thymidine kinase"/>
    <property type="match status" value="1"/>
</dbReference>
<evidence type="ECO:0000256" key="6">
    <source>
        <dbReference type="ARBA" id="ARBA00022737"/>
    </source>
</evidence>
<protein>
    <recommendedName>
        <fullName evidence="2">thymidine kinase</fullName>
        <ecNumber evidence="2">2.7.1.21</ecNumber>
    </recommendedName>
</protein>
<dbReference type="GO" id="GO:0005524">
    <property type="term" value="F:ATP binding"/>
    <property type="evidence" value="ECO:0007669"/>
    <property type="project" value="UniProtKB-KW"/>
</dbReference>
<dbReference type="FunFam" id="1.25.40.10:FF:000280">
    <property type="entry name" value="Pentatricopeptide repeat-containing protein"/>
    <property type="match status" value="1"/>
</dbReference>
<keyword evidence="17" id="KW-1185">Reference proteome</keyword>
<comment type="pathway">
    <text evidence="13">Pyrimidine metabolism.</text>
</comment>
<dbReference type="SUPFAM" id="SSF52540">
    <property type="entry name" value="P-loop containing nucleoside triphosphate hydrolases"/>
    <property type="match status" value="1"/>
</dbReference>
<comment type="catalytic activity">
    <reaction evidence="12">
        <text>thymidine + ATP = dTMP + ADP + H(+)</text>
        <dbReference type="Rhea" id="RHEA:19129"/>
        <dbReference type="ChEBI" id="CHEBI:15378"/>
        <dbReference type="ChEBI" id="CHEBI:17748"/>
        <dbReference type="ChEBI" id="CHEBI:30616"/>
        <dbReference type="ChEBI" id="CHEBI:63528"/>
        <dbReference type="ChEBI" id="CHEBI:456216"/>
        <dbReference type="EC" id="2.7.1.21"/>
    </reaction>
</comment>
<feature type="repeat" description="PPR" evidence="15">
    <location>
        <begin position="299"/>
        <end position="333"/>
    </location>
</feature>
<dbReference type="FunFam" id="1.25.40.10:FF:000341">
    <property type="entry name" value="Pentatricopeptide repeat-containing protein chloroplastic"/>
    <property type="match status" value="1"/>
</dbReference>
<dbReference type="GO" id="GO:0006950">
    <property type="term" value="P:response to stress"/>
    <property type="evidence" value="ECO:0007669"/>
    <property type="project" value="UniProtKB-ARBA"/>
</dbReference>
<sequence length="710" mass="79340">MLILSRMKSLLSPTLSSPQPTRHLLSHFKLLLNPNSFHVKAALPSNSIKALNLHTEASQSPSGEIHVIVGPMFAGKTSTLLRRIKSESSNGSFQAKVLENSTHLDRTLRGHCFSGRLDEAVRLVCGAGTQVYPETYSLLLQECIFRKQYRLGRRIHAQMAVVGFVPNVYLITKLLILYAKAGDLETASILFNELPEMSLISWNAIIAGYVQKGLVEIGLGLYYKMRDSGVGPDQYTFASVFRACATLATLEQGKQAHGIFIKSHIIGNVVVNSALMDMYFKCSCPSDGRLVFDKSEDRNVITWTSLISGYGQNGSAKEVLQSFQRMINEGYRPNYVTFLAVLSACSHGGLVSEGWEYFSSMKRDYGIQPRGKHYAAMVDLLGRSGRLQEAFDFVQTSPYQEHSVIWAALLGACRIHGNMDMVKLSAKKFFELEQENAGKYVVLCNAYATYGLWDSVAEMRGQMKEFGMKKEPGYSMIEVQREAHFFFMSDNSHEQTVQLQDLVNDLTCILKDAGYVPDLSSVVDVEEDAMYTALIHTCQPRSVAVIKSNKDTRYGLQSIVTHDGEKFPCWPIADLSSFSQEIGHDAYEKLNVIGIDEAQFFDDLYDFCRKAADCDGKTVIVAGLDGDYLRRRFGSVLDIIPLADSVTKLTARCELCGKRAFFTLRRTEERQTELIGGADLYMPVCRKHYVSGQVVREATSAFEYQKVQSS</sequence>
<dbReference type="Gene3D" id="3.30.60.20">
    <property type="match status" value="1"/>
</dbReference>
<dbReference type="Pfam" id="PF00265">
    <property type="entry name" value="TK"/>
    <property type="match status" value="2"/>
</dbReference>
<dbReference type="PROSITE" id="PS00603">
    <property type="entry name" value="TK_CELLULAR_TYPE"/>
    <property type="match status" value="1"/>
</dbReference>
<keyword evidence="6" id="KW-0677">Repeat</keyword>
<evidence type="ECO:0000256" key="12">
    <source>
        <dbReference type="ARBA" id="ARBA00048254"/>
    </source>
</evidence>
<dbReference type="GO" id="GO:0004797">
    <property type="term" value="F:thymidine kinase activity"/>
    <property type="evidence" value="ECO:0007669"/>
    <property type="project" value="UniProtKB-EC"/>
</dbReference>